<keyword evidence="2" id="KW-0732">Signal</keyword>
<evidence type="ECO:0000259" key="4">
    <source>
        <dbReference type="Pfam" id="PF13458"/>
    </source>
</evidence>
<comment type="caution">
    <text evidence="5">The sequence shown here is derived from an EMBL/GenBank/DDBJ whole genome shotgun (WGS) entry which is preliminary data.</text>
</comment>
<dbReference type="SUPFAM" id="SSF53822">
    <property type="entry name" value="Periplasmic binding protein-like I"/>
    <property type="match status" value="1"/>
</dbReference>
<evidence type="ECO:0000256" key="1">
    <source>
        <dbReference type="ARBA" id="ARBA00010062"/>
    </source>
</evidence>
<keyword evidence="5" id="KW-0675">Receptor</keyword>
<gene>
    <name evidence="5" type="ORF">MiSe_83780</name>
</gene>
<sequence>MSQRNETTILILALVITLGLLGTGFWLFNRVINPQINQPIPPFTGSLEERISLGNRILINQDRNPYKEAGVKAFAKGDFSTAISQLESSLKKKRNDPEAWIYFNNAKAGQNNPLKIGVSVPIGGNLNIAKEILRGVAQAQDEANNNGGINGMPLQVEIANDDNDPSIVKKIAEKWVKDTTILALVGHNTSDASLAGAPIYQQGNLVMISPTSNAKKLSGIGSYIFRTVPSISSEAEVIARYAIKTKQLSKLAICADSQAKASQSFKQELRSAIDNEGGKISQIACDFSHPNFNHSGAISQAVSDGAEGLVLAASVSKIKRSLDIIRANKGRLYLMANSTLYTFDTLKLGQAEANEMVLAVPWHPEAIPDNPFSKNARKYWGGDVNWRTALAYDATQAIIAGLKQDNTRQGLQKTLSSSEFSANGATGKIQFLPSGDRNDSSILVKIQPGQSSGTGYDFAPVPQ</sequence>
<keyword evidence="3" id="KW-1133">Transmembrane helix</keyword>
<dbReference type="Gene3D" id="3.40.50.2300">
    <property type="match status" value="2"/>
</dbReference>
<protein>
    <submittedName>
        <fullName evidence="5">Extracellular ligand-binding receptor</fullName>
    </submittedName>
</protein>
<evidence type="ECO:0000313" key="6">
    <source>
        <dbReference type="Proteomes" id="UP001050975"/>
    </source>
</evidence>
<dbReference type="CDD" id="cd06268">
    <property type="entry name" value="PBP1_ABC_transporter_LIVBP-like"/>
    <property type="match status" value="1"/>
</dbReference>
<dbReference type="InterPro" id="IPR051010">
    <property type="entry name" value="BCAA_transport"/>
</dbReference>
<reference evidence="5" key="1">
    <citation type="submission" date="2019-10" db="EMBL/GenBank/DDBJ databases">
        <title>Draft genome sequece of Microseira wollei NIES-4236.</title>
        <authorList>
            <person name="Yamaguchi H."/>
            <person name="Suzuki S."/>
            <person name="Kawachi M."/>
        </authorList>
    </citation>
    <scope>NUCLEOTIDE SEQUENCE</scope>
    <source>
        <strain evidence="5">NIES-4236</strain>
    </source>
</reference>
<evidence type="ECO:0000256" key="3">
    <source>
        <dbReference type="SAM" id="Phobius"/>
    </source>
</evidence>
<evidence type="ECO:0000256" key="2">
    <source>
        <dbReference type="ARBA" id="ARBA00022729"/>
    </source>
</evidence>
<keyword evidence="3" id="KW-0812">Transmembrane</keyword>
<dbReference type="PANTHER" id="PTHR30483:SF6">
    <property type="entry name" value="PERIPLASMIC BINDING PROTEIN OF ABC TRANSPORTER FOR NATURAL AMINO ACIDS"/>
    <property type="match status" value="1"/>
</dbReference>
<accession>A0AAV3XLL1</accession>
<comment type="similarity">
    <text evidence="1">Belongs to the leucine-binding protein family.</text>
</comment>
<feature type="domain" description="Leucine-binding protein" evidence="4">
    <location>
        <begin position="113"/>
        <end position="437"/>
    </location>
</feature>
<dbReference type="PANTHER" id="PTHR30483">
    <property type="entry name" value="LEUCINE-SPECIFIC-BINDING PROTEIN"/>
    <property type="match status" value="1"/>
</dbReference>
<name>A0AAV3XLL1_9CYAN</name>
<dbReference type="EMBL" id="BLAY01000232">
    <property type="protein sequence ID" value="GET43553.1"/>
    <property type="molecule type" value="Genomic_DNA"/>
</dbReference>
<dbReference type="InterPro" id="IPR028081">
    <property type="entry name" value="Leu-bd"/>
</dbReference>
<dbReference type="RefSeq" id="WP_226592475.1">
    <property type="nucleotide sequence ID" value="NZ_BLAY01000232.1"/>
</dbReference>
<dbReference type="Proteomes" id="UP001050975">
    <property type="component" value="Unassembled WGS sequence"/>
</dbReference>
<proteinExistence type="inferred from homology"/>
<dbReference type="Pfam" id="PF13458">
    <property type="entry name" value="Peripla_BP_6"/>
    <property type="match status" value="1"/>
</dbReference>
<dbReference type="InterPro" id="IPR028082">
    <property type="entry name" value="Peripla_BP_I"/>
</dbReference>
<evidence type="ECO:0000313" key="5">
    <source>
        <dbReference type="EMBL" id="GET43553.1"/>
    </source>
</evidence>
<dbReference type="AlphaFoldDB" id="A0AAV3XLL1"/>
<feature type="transmembrane region" description="Helical" evidence="3">
    <location>
        <begin position="7"/>
        <end position="28"/>
    </location>
</feature>
<organism evidence="5 6">
    <name type="scientific">Microseira wollei NIES-4236</name>
    <dbReference type="NCBI Taxonomy" id="2530354"/>
    <lineage>
        <taxon>Bacteria</taxon>
        <taxon>Bacillati</taxon>
        <taxon>Cyanobacteriota</taxon>
        <taxon>Cyanophyceae</taxon>
        <taxon>Oscillatoriophycideae</taxon>
        <taxon>Aerosakkonematales</taxon>
        <taxon>Aerosakkonemataceae</taxon>
        <taxon>Microseira</taxon>
    </lineage>
</organism>
<keyword evidence="6" id="KW-1185">Reference proteome</keyword>
<keyword evidence="3" id="KW-0472">Membrane</keyword>